<dbReference type="SUPFAM" id="SSF56112">
    <property type="entry name" value="Protein kinase-like (PK-like)"/>
    <property type="match status" value="1"/>
</dbReference>
<keyword evidence="3" id="KW-1185">Reference proteome</keyword>
<accession>A0ABR3GD95</accession>
<dbReference type="Gene3D" id="3.90.1200.10">
    <property type="match status" value="1"/>
</dbReference>
<evidence type="ECO:0000259" key="1">
    <source>
        <dbReference type="Pfam" id="PF01636"/>
    </source>
</evidence>
<reference evidence="2 3" key="1">
    <citation type="submission" date="2024-02" db="EMBL/GenBank/DDBJ databases">
        <title>Discinaceae phylogenomics.</title>
        <authorList>
            <person name="Dirks A.C."/>
            <person name="James T.Y."/>
        </authorList>
    </citation>
    <scope>NUCLEOTIDE SEQUENCE [LARGE SCALE GENOMIC DNA]</scope>
    <source>
        <strain evidence="2 3">ACD0624</strain>
    </source>
</reference>
<dbReference type="InterPro" id="IPR011009">
    <property type="entry name" value="Kinase-like_dom_sf"/>
</dbReference>
<comment type="caution">
    <text evidence="2">The sequence shown here is derived from an EMBL/GenBank/DDBJ whole genome shotgun (WGS) entry which is preliminary data.</text>
</comment>
<proteinExistence type="predicted"/>
<protein>
    <recommendedName>
        <fullName evidence="1">Aminoglycoside phosphotransferase domain-containing protein</fullName>
    </recommendedName>
</protein>
<dbReference type="Pfam" id="PF01636">
    <property type="entry name" value="APH"/>
    <property type="match status" value="1"/>
</dbReference>
<dbReference type="EMBL" id="JBBBZM010000108">
    <property type="protein sequence ID" value="KAL0633951.1"/>
    <property type="molecule type" value="Genomic_DNA"/>
</dbReference>
<feature type="domain" description="Aminoglycoside phosphotransferase" evidence="1">
    <location>
        <begin position="45"/>
        <end position="259"/>
    </location>
</feature>
<evidence type="ECO:0000313" key="2">
    <source>
        <dbReference type="EMBL" id="KAL0633951.1"/>
    </source>
</evidence>
<dbReference type="PANTHER" id="PTHR11012">
    <property type="entry name" value="PROTEIN KINASE-LIKE DOMAIN-CONTAINING"/>
    <property type="match status" value="1"/>
</dbReference>
<organism evidence="2 3">
    <name type="scientific">Discina gigas</name>
    <dbReference type="NCBI Taxonomy" id="1032678"/>
    <lineage>
        <taxon>Eukaryota</taxon>
        <taxon>Fungi</taxon>
        <taxon>Dikarya</taxon>
        <taxon>Ascomycota</taxon>
        <taxon>Pezizomycotina</taxon>
        <taxon>Pezizomycetes</taxon>
        <taxon>Pezizales</taxon>
        <taxon>Discinaceae</taxon>
        <taxon>Discina</taxon>
    </lineage>
</organism>
<dbReference type="InterPro" id="IPR002575">
    <property type="entry name" value="Aminoglycoside_PTrfase"/>
</dbReference>
<gene>
    <name evidence="2" type="ORF">Q9L58_007134</name>
</gene>
<dbReference type="Proteomes" id="UP001447188">
    <property type="component" value="Unassembled WGS sequence"/>
</dbReference>
<dbReference type="PANTHER" id="PTHR11012:SF30">
    <property type="entry name" value="PROTEIN KINASE-LIKE DOMAIN-CONTAINING"/>
    <property type="match status" value="1"/>
</dbReference>
<sequence>MPKATPLTAALPPGLNVRSHVLLASLWSNYGHIYRLTLAASPRDTLILKLIQAPPASASSSSSHLRKLVSYRVERYFYAHLSTRLPALLAPVARSYPVAPLSRHSALLLQDLTPTFPASSGNPHAVLRWLANFHATFWGTQDTTPLLTTADAGDDDAAGVWAQGGYWHLDTRRDEFADTTGYASVCAFAEDVAARLKRRDVPGVTLLHGDCKSANIVFEPAGERCALYDFQYVGVGFGVQDVVYFVATSVRGGRLAEEGEEEALLRLYYAEVVAALERRGVVDVAYTWEVVVEQWECALVDWMRFMAGWGCWGNAAWVERRVRGICRRWEEEGRGGGGGSL</sequence>
<name>A0ABR3GD95_9PEZI</name>
<evidence type="ECO:0000313" key="3">
    <source>
        <dbReference type="Proteomes" id="UP001447188"/>
    </source>
</evidence>